<reference evidence="2" key="1">
    <citation type="journal article" date="2014" name="Front. Microbiol.">
        <title>High frequency of phylogenetically diverse reductive dehalogenase-homologous genes in deep subseafloor sedimentary metagenomes.</title>
        <authorList>
            <person name="Kawai M."/>
            <person name="Futagami T."/>
            <person name="Toyoda A."/>
            <person name="Takaki Y."/>
            <person name="Nishi S."/>
            <person name="Hori S."/>
            <person name="Arai W."/>
            <person name="Tsubouchi T."/>
            <person name="Morono Y."/>
            <person name="Uchiyama I."/>
            <person name="Ito T."/>
            <person name="Fujiyama A."/>
            <person name="Inagaki F."/>
            <person name="Takami H."/>
        </authorList>
    </citation>
    <scope>NUCLEOTIDE SEQUENCE</scope>
    <source>
        <strain evidence="2">Expedition CK06-06</strain>
    </source>
</reference>
<dbReference type="AlphaFoldDB" id="X0WRK0"/>
<dbReference type="EMBL" id="BARS01041535">
    <property type="protein sequence ID" value="GAG33295.1"/>
    <property type="molecule type" value="Genomic_DNA"/>
</dbReference>
<comment type="caution">
    <text evidence="2">The sequence shown here is derived from an EMBL/GenBank/DDBJ whole genome shotgun (WGS) entry which is preliminary data.</text>
</comment>
<organism evidence="2">
    <name type="scientific">marine sediment metagenome</name>
    <dbReference type="NCBI Taxonomy" id="412755"/>
    <lineage>
        <taxon>unclassified sequences</taxon>
        <taxon>metagenomes</taxon>
        <taxon>ecological metagenomes</taxon>
    </lineage>
</organism>
<dbReference type="InterPro" id="IPR037523">
    <property type="entry name" value="VOC_core"/>
</dbReference>
<dbReference type="InterPro" id="IPR029068">
    <property type="entry name" value="Glyas_Bleomycin-R_OHBP_Dase"/>
</dbReference>
<dbReference type="SUPFAM" id="SSF54593">
    <property type="entry name" value="Glyoxalase/Bleomycin resistance protein/Dihydroxybiphenyl dioxygenase"/>
    <property type="match status" value="1"/>
</dbReference>
<dbReference type="InterPro" id="IPR004360">
    <property type="entry name" value="Glyas_Fos-R_dOase_dom"/>
</dbReference>
<feature type="domain" description="VOC" evidence="1">
    <location>
        <begin position="1"/>
        <end position="91"/>
    </location>
</feature>
<name>X0WRK0_9ZZZZ</name>
<protein>
    <recommendedName>
        <fullName evidence="1">VOC domain-containing protein</fullName>
    </recommendedName>
</protein>
<evidence type="ECO:0000313" key="2">
    <source>
        <dbReference type="EMBL" id="GAG33295.1"/>
    </source>
</evidence>
<dbReference type="Pfam" id="PF00903">
    <property type="entry name" value="Glyoxalase"/>
    <property type="match status" value="1"/>
</dbReference>
<accession>X0WRK0</accession>
<evidence type="ECO:0000259" key="1">
    <source>
        <dbReference type="PROSITE" id="PS51819"/>
    </source>
</evidence>
<gene>
    <name evidence="2" type="ORF">S01H1_63158</name>
</gene>
<proteinExistence type="predicted"/>
<sequence>MNGDQRSRPECELTEQKDFRVVFTEGLPPNGDHLTGLDRVSFEVPCRETIDQIYDEARKRNARATQPRMYDGHWQIFVFDPDGYKVEVFARI</sequence>
<dbReference type="Gene3D" id="3.10.180.10">
    <property type="entry name" value="2,3-Dihydroxybiphenyl 1,2-Dioxygenase, domain 1"/>
    <property type="match status" value="1"/>
</dbReference>
<dbReference type="PROSITE" id="PS51819">
    <property type="entry name" value="VOC"/>
    <property type="match status" value="1"/>
</dbReference>